<dbReference type="GO" id="GO:0006313">
    <property type="term" value="P:DNA transposition"/>
    <property type="evidence" value="ECO:0007669"/>
    <property type="project" value="InterPro"/>
</dbReference>
<dbReference type="GO" id="GO:0004803">
    <property type="term" value="F:transposase activity"/>
    <property type="evidence" value="ECO:0007669"/>
    <property type="project" value="InterPro"/>
</dbReference>
<dbReference type="InterPro" id="IPR010921">
    <property type="entry name" value="Trp_repressor/repl_initiator"/>
</dbReference>
<geneLocation type="plasmid" evidence="2 3">
    <name>RPME01</name>
</geneLocation>
<proteinExistence type="predicted"/>
<evidence type="ECO:0000256" key="1">
    <source>
        <dbReference type="SAM" id="MobiDB-lite"/>
    </source>
</evidence>
<dbReference type="eggNOG" id="COG2963">
    <property type="taxonomic scope" value="Bacteria"/>
</dbReference>
<dbReference type="Pfam" id="PF01527">
    <property type="entry name" value="HTH_Tnp_1"/>
    <property type="match status" value="1"/>
</dbReference>
<dbReference type="SUPFAM" id="SSF48295">
    <property type="entry name" value="TrpR-like"/>
    <property type="match status" value="1"/>
</dbReference>
<keyword evidence="2" id="KW-0614">Plasmid</keyword>
<dbReference type="Proteomes" id="UP000000366">
    <property type="component" value="Plasmid RPME01"/>
</dbReference>
<name>A2SN53_METPP</name>
<dbReference type="AlphaFoldDB" id="A2SN53"/>
<organism evidence="2 3">
    <name type="scientific">Methylibium petroleiphilum (strain ATCC BAA-1232 / LMG 22953 / PM1)</name>
    <dbReference type="NCBI Taxonomy" id="420662"/>
    <lineage>
        <taxon>Bacteria</taxon>
        <taxon>Pseudomonadati</taxon>
        <taxon>Pseudomonadota</taxon>
        <taxon>Betaproteobacteria</taxon>
        <taxon>Burkholderiales</taxon>
        <taxon>Sphaerotilaceae</taxon>
        <taxon>Methylibium</taxon>
    </lineage>
</organism>
<keyword evidence="3" id="KW-1185">Reference proteome</keyword>
<reference evidence="2 3" key="1">
    <citation type="journal article" date="2007" name="J. Bacteriol.">
        <title>Whole-genome analysis of the methyl tert-butyl ether-degrading beta-proteobacterium Methylibium petroleiphilum PM1.</title>
        <authorList>
            <person name="Kane S.R."/>
            <person name="Chakicherla A.Y."/>
            <person name="Chain P.S.G."/>
            <person name="Schmidt R."/>
            <person name="Shin M.W."/>
            <person name="Legler T.C."/>
            <person name="Scow K.M."/>
            <person name="Larimer F.W."/>
            <person name="Lucas S.M."/>
            <person name="Richardson P.M."/>
            <person name="Hristova K.R."/>
        </authorList>
    </citation>
    <scope>NUCLEOTIDE SEQUENCE [LARGE SCALE GENOMIC DNA]</scope>
    <source>
        <strain evidence="3">ATCC BAA-1232 / LMG 22953 / PM1</strain>
        <plasmid evidence="2 3">RPME01</plasmid>
    </source>
</reference>
<sequence length="283" mass="31140">MNLMSNPPTPRAAEERPPASAGRPRGARRIKPGEKYGRWLVQSDAGGDRALAYRWNCRCDCGTERAVLEYALLYNETQSCGCLVPDKIFEKRMAAARERFVGRVFGWLTVADVLPATGASRSYRFRAYCACGSETPKEGVLSNLASGHVISCCSPAPHTEASQRMLLGVLAQLRDGATHYPKYHRVLRVLAERGAYDLDTQTVTDLGHRSLASGQLLGYIESNRRARAPRSRSEKLALVRETFRPGCTVDQVARDSGVAKSLLSRWRTQLRDSVAPTEQGAAA</sequence>
<dbReference type="RefSeq" id="WP_011831580.1">
    <property type="nucleotide sequence ID" value="NC_008826.1"/>
</dbReference>
<dbReference type="EMBL" id="CP000556">
    <property type="protein sequence ID" value="ABM96992.1"/>
    <property type="molecule type" value="Genomic_DNA"/>
</dbReference>
<feature type="region of interest" description="Disordered" evidence="1">
    <location>
        <begin position="1"/>
        <end position="30"/>
    </location>
</feature>
<protein>
    <recommendedName>
        <fullName evidence="4">Transposase</fullName>
    </recommendedName>
</protein>
<gene>
    <name evidence="2" type="ordered locus">Mpe_B0217</name>
</gene>
<dbReference type="InterPro" id="IPR002514">
    <property type="entry name" value="Transposase_8"/>
</dbReference>
<evidence type="ECO:0000313" key="3">
    <source>
        <dbReference type="Proteomes" id="UP000000366"/>
    </source>
</evidence>
<evidence type="ECO:0008006" key="4">
    <source>
        <dbReference type="Google" id="ProtNLM"/>
    </source>
</evidence>
<accession>A2SN53</accession>
<dbReference type="HOGENOM" id="CLU_982848_0_0_4"/>
<dbReference type="GO" id="GO:0043565">
    <property type="term" value="F:sequence-specific DNA binding"/>
    <property type="evidence" value="ECO:0007669"/>
    <property type="project" value="InterPro"/>
</dbReference>
<dbReference type="KEGG" id="mpt:Mpe_B0217"/>
<evidence type="ECO:0000313" key="2">
    <source>
        <dbReference type="EMBL" id="ABM96992.1"/>
    </source>
</evidence>